<dbReference type="InterPro" id="IPR020846">
    <property type="entry name" value="MFS_dom"/>
</dbReference>
<keyword evidence="4 5" id="KW-0472">Membrane</keyword>
<reference evidence="7" key="1">
    <citation type="submission" date="2022-10" db="EMBL/GenBank/DDBJ databases">
        <title>Tapping the CABI collections for fungal endophytes: first genome assemblies for Collariella, Neodidymelliopsis, Ascochyta clinopodiicola, Didymella pomorum, Didymosphaeria variabile, Neocosmospora piperis and Neocucurbitaria cava.</title>
        <authorList>
            <person name="Hill R."/>
        </authorList>
    </citation>
    <scope>NUCLEOTIDE SEQUENCE</scope>
    <source>
        <strain evidence="7">IMI 355082</strain>
    </source>
</reference>
<dbReference type="GO" id="GO:0005886">
    <property type="term" value="C:plasma membrane"/>
    <property type="evidence" value="ECO:0007669"/>
    <property type="project" value="TreeGrafter"/>
</dbReference>
<sequence length="528" mass="58977">MSNGPDLPEEYRDIPHDFFRYGTGKYSDIILLPQPSDSPNDPLNWPQVRKEVILLILSLNAAVVGAFGPMLGPGFVQIAQQLDVSIAILSESTAWAVLAIGLSLFIISPLAKIYGRRPMFLFSSVVMLGTSIWGAMATDYPSLLGARVLAGVGMAPYETLVQCVMGDIYFVHERATRIAFWNLLLMAGINGGTVVAGYIIEAEGYRWTFGACAVIFGVLTVAVFFLVPETGYRRDILTPIVTIDDYGNKGLHMRPKYQINLQGEDYQGRYIEISAMERKKTFGESLHIFNGRLSSGSFWKVFLRSIVMMCYPAVIWAFLTYGTEITWVIIFSVVNSSFFSAPPYNFTVAQVGLISMSPFILTSIGFCIAGPLNDYIVVYLTRKNRGIYEPEFRLPLMVVAIILGIIGFFGFGLTIYFQTHWTGPVLCFGTAYLSLVFSSTCVFGYILDSYRKHNAEAFVAINSRNLLGFGVTYLVTPWLEKDGPLKVFIILGFVFVSCSLLSVPLWIYGKRFRSFTGKTRWLVRLMED</sequence>
<comment type="subcellular location">
    <subcellularLocation>
        <location evidence="1">Membrane</location>
        <topology evidence="1">Multi-pass membrane protein</topology>
    </subcellularLocation>
</comment>
<feature type="transmembrane region" description="Helical" evidence="5">
    <location>
        <begin position="487"/>
        <end position="508"/>
    </location>
</feature>
<feature type="transmembrane region" description="Helical" evidence="5">
    <location>
        <begin position="178"/>
        <end position="200"/>
    </location>
</feature>
<accession>A0A9W8YND1</accession>
<dbReference type="Proteomes" id="UP001140453">
    <property type="component" value="Unassembled WGS sequence"/>
</dbReference>
<evidence type="ECO:0000313" key="8">
    <source>
        <dbReference type="Proteomes" id="UP001140453"/>
    </source>
</evidence>
<evidence type="ECO:0000256" key="4">
    <source>
        <dbReference type="ARBA" id="ARBA00023136"/>
    </source>
</evidence>
<name>A0A9W8YND1_9PEZI</name>
<feature type="transmembrane region" description="Helical" evidence="5">
    <location>
        <begin position="392"/>
        <end position="413"/>
    </location>
</feature>
<feature type="transmembrane region" description="Helical" evidence="5">
    <location>
        <begin position="52"/>
        <end position="72"/>
    </location>
</feature>
<dbReference type="InterPro" id="IPR036259">
    <property type="entry name" value="MFS_trans_sf"/>
</dbReference>
<evidence type="ECO:0000256" key="1">
    <source>
        <dbReference type="ARBA" id="ARBA00004141"/>
    </source>
</evidence>
<feature type="transmembrane region" description="Helical" evidence="5">
    <location>
        <begin position="351"/>
        <end position="372"/>
    </location>
</feature>
<dbReference type="SUPFAM" id="SSF103473">
    <property type="entry name" value="MFS general substrate transporter"/>
    <property type="match status" value="1"/>
</dbReference>
<feature type="domain" description="Major facilitator superfamily (MFS) profile" evidence="6">
    <location>
        <begin position="53"/>
        <end position="528"/>
    </location>
</feature>
<feature type="transmembrane region" description="Helical" evidence="5">
    <location>
        <begin position="425"/>
        <end position="447"/>
    </location>
</feature>
<dbReference type="EMBL" id="JAPEVB010000005">
    <property type="protein sequence ID" value="KAJ4387921.1"/>
    <property type="molecule type" value="Genomic_DNA"/>
</dbReference>
<evidence type="ECO:0000259" key="6">
    <source>
        <dbReference type="PROSITE" id="PS50850"/>
    </source>
</evidence>
<feature type="transmembrane region" description="Helical" evidence="5">
    <location>
        <begin position="84"/>
        <end position="107"/>
    </location>
</feature>
<proteinExistence type="predicted"/>
<dbReference type="Gene3D" id="1.20.1250.20">
    <property type="entry name" value="MFS general substrate transporter like domains"/>
    <property type="match status" value="1"/>
</dbReference>
<evidence type="ECO:0000313" key="7">
    <source>
        <dbReference type="EMBL" id="KAJ4387921.1"/>
    </source>
</evidence>
<evidence type="ECO:0000256" key="5">
    <source>
        <dbReference type="SAM" id="Phobius"/>
    </source>
</evidence>
<keyword evidence="3 5" id="KW-1133">Transmembrane helix</keyword>
<dbReference type="PANTHER" id="PTHR23502:SF20">
    <property type="entry name" value="TRANSPORTER, PUTATIVE (AFU_ORTHOLOGUE AFUA_6G13880)-RELATED"/>
    <property type="match status" value="1"/>
</dbReference>
<gene>
    <name evidence="7" type="ORF">N0V93_008524</name>
</gene>
<evidence type="ECO:0000256" key="2">
    <source>
        <dbReference type="ARBA" id="ARBA00022692"/>
    </source>
</evidence>
<dbReference type="InterPro" id="IPR011701">
    <property type="entry name" value="MFS"/>
</dbReference>
<keyword evidence="8" id="KW-1185">Reference proteome</keyword>
<feature type="transmembrane region" description="Helical" evidence="5">
    <location>
        <begin position="206"/>
        <end position="227"/>
    </location>
</feature>
<dbReference type="Pfam" id="PF07690">
    <property type="entry name" value="MFS_1"/>
    <property type="match status" value="1"/>
</dbReference>
<dbReference type="PANTHER" id="PTHR23502">
    <property type="entry name" value="MAJOR FACILITATOR SUPERFAMILY"/>
    <property type="match status" value="1"/>
</dbReference>
<feature type="transmembrane region" description="Helical" evidence="5">
    <location>
        <begin position="148"/>
        <end position="171"/>
    </location>
</feature>
<organism evidence="7 8">
    <name type="scientific">Gnomoniopsis smithogilvyi</name>
    <dbReference type="NCBI Taxonomy" id="1191159"/>
    <lineage>
        <taxon>Eukaryota</taxon>
        <taxon>Fungi</taxon>
        <taxon>Dikarya</taxon>
        <taxon>Ascomycota</taxon>
        <taxon>Pezizomycotina</taxon>
        <taxon>Sordariomycetes</taxon>
        <taxon>Sordariomycetidae</taxon>
        <taxon>Diaporthales</taxon>
        <taxon>Gnomoniaceae</taxon>
        <taxon>Gnomoniopsis</taxon>
    </lineage>
</organism>
<protein>
    <recommendedName>
        <fullName evidence="6">Major facilitator superfamily (MFS) profile domain-containing protein</fullName>
    </recommendedName>
</protein>
<evidence type="ECO:0000256" key="3">
    <source>
        <dbReference type="ARBA" id="ARBA00022989"/>
    </source>
</evidence>
<dbReference type="AlphaFoldDB" id="A0A9W8YND1"/>
<dbReference type="GO" id="GO:0022857">
    <property type="term" value="F:transmembrane transporter activity"/>
    <property type="evidence" value="ECO:0007669"/>
    <property type="project" value="InterPro"/>
</dbReference>
<keyword evidence="2 5" id="KW-0812">Transmembrane</keyword>
<dbReference type="OrthoDB" id="2585655at2759"/>
<feature type="transmembrane region" description="Helical" evidence="5">
    <location>
        <begin position="119"/>
        <end position="136"/>
    </location>
</feature>
<comment type="caution">
    <text evidence="7">The sequence shown here is derived from an EMBL/GenBank/DDBJ whole genome shotgun (WGS) entry which is preliminary data.</text>
</comment>
<dbReference type="PROSITE" id="PS50850">
    <property type="entry name" value="MFS"/>
    <property type="match status" value="1"/>
</dbReference>